<evidence type="ECO:0000256" key="5">
    <source>
        <dbReference type="SAM" id="Coils"/>
    </source>
</evidence>
<feature type="signal peptide" evidence="7">
    <location>
        <begin position="1"/>
        <end position="20"/>
    </location>
</feature>
<evidence type="ECO:0000256" key="1">
    <source>
        <dbReference type="ARBA" id="ARBA00007074"/>
    </source>
</evidence>
<dbReference type="Proteomes" id="UP000298111">
    <property type="component" value="Unassembled WGS sequence"/>
</dbReference>
<dbReference type="Pfam" id="PF00877">
    <property type="entry name" value="NLPC_P60"/>
    <property type="match status" value="1"/>
</dbReference>
<proteinExistence type="inferred from homology"/>
<evidence type="ECO:0000256" key="2">
    <source>
        <dbReference type="ARBA" id="ARBA00022670"/>
    </source>
</evidence>
<evidence type="ECO:0000313" key="8">
    <source>
        <dbReference type="EMBL" id="TGG76651.1"/>
    </source>
</evidence>
<dbReference type="AlphaFoldDB" id="A0A6C1C7B4"/>
<accession>A0A6C1C7B4</accession>
<feature type="coiled-coil region" evidence="5">
    <location>
        <begin position="77"/>
        <end position="111"/>
    </location>
</feature>
<keyword evidence="7" id="KW-0732">Signal</keyword>
<dbReference type="InterPro" id="IPR038765">
    <property type="entry name" value="Papain-like_cys_pep_sf"/>
</dbReference>
<dbReference type="PANTHER" id="PTHR47359:SF3">
    <property type="entry name" value="NLP_P60 DOMAIN-CONTAINING PROTEIN-RELATED"/>
    <property type="match status" value="1"/>
</dbReference>
<keyword evidence="3 8" id="KW-0378">Hydrolase</keyword>
<feature type="compositionally biased region" description="Basic and acidic residues" evidence="6">
    <location>
        <begin position="173"/>
        <end position="198"/>
    </location>
</feature>
<dbReference type="Gene3D" id="3.90.1720.10">
    <property type="entry name" value="endopeptidase domain like (from Nostoc punctiforme)"/>
    <property type="match status" value="1"/>
</dbReference>
<dbReference type="EMBL" id="RCIY01000103">
    <property type="protein sequence ID" value="TGG76651.1"/>
    <property type="molecule type" value="Genomic_DNA"/>
</dbReference>
<keyword evidence="2" id="KW-0645">Protease</keyword>
<feature type="region of interest" description="Disordered" evidence="6">
    <location>
        <begin position="173"/>
        <end position="208"/>
    </location>
</feature>
<comment type="caution">
    <text evidence="8">The sequence shown here is derived from an EMBL/GenBank/DDBJ whole genome shotgun (WGS) entry which is preliminary data.</text>
</comment>
<organism evidence="8 9">
    <name type="scientific">Streptomyces albus</name>
    <dbReference type="NCBI Taxonomy" id="1888"/>
    <lineage>
        <taxon>Bacteria</taxon>
        <taxon>Bacillati</taxon>
        <taxon>Actinomycetota</taxon>
        <taxon>Actinomycetes</taxon>
        <taxon>Kitasatosporales</taxon>
        <taxon>Streptomycetaceae</taxon>
        <taxon>Streptomyces</taxon>
    </lineage>
</organism>
<feature type="chain" id="PRO_5043512411" evidence="7">
    <location>
        <begin position="21"/>
        <end position="380"/>
    </location>
</feature>
<dbReference type="InterPro" id="IPR000064">
    <property type="entry name" value="NLP_P60_dom"/>
</dbReference>
<evidence type="ECO:0000256" key="7">
    <source>
        <dbReference type="SAM" id="SignalP"/>
    </source>
</evidence>
<dbReference type="GeneID" id="75181339"/>
<dbReference type="PROSITE" id="PS51935">
    <property type="entry name" value="NLPC_P60"/>
    <property type="match status" value="1"/>
</dbReference>
<evidence type="ECO:0000313" key="9">
    <source>
        <dbReference type="Proteomes" id="UP000298111"/>
    </source>
</evidence>
<evidence type="ECO:0000256" key="6">
    <source>
        <dbReference type="SAM" id="MobiDB-lite"/>
    </source>
</evidence>
<keyword evidence="4" id="KW-0788">Thiol protease</keyword>
<evidence type="ECO:0000256" key="3">
    <source>
        <dbReference type="ARBA" id="ARBA00022801"/>
    </source>
</evidence>
<feature type="region of interest" description="Disordered" evidence="6">
    <location>
        <begin position="354"/>
        <end position="380"/>
    </location>
</feature>
<dbReference type="PANTHER" id="PTHR47359">
    <property type="entry name" value="PEPTIDOGLYCAN DL-ENDOPEPTIDASE CWLO"/>
    <property type="match status" value="1"/>
</dbReference>
<keyword evidence="5" id="KW-0175">Coiled coil</keyword>
<dbReference type="RefSeq" id="WP_016469775.1">
    <property type="nucleotide sequence ID" value="NZ_BNEJ01000031.1"/>
</dbReference>
<dbReference type="SUPFAM" id="SSF54001">
    <property type="entry name" value="Cysteine proteinases"/>
    <property type="match status" value="1"/>
</dbReference>
<dbReference type="GO" id="GO:0008234">
    <property type="term" value="F:cysteine-type peptidase activity"/>
    <property type="evidence" value="ECO:0007669"/>
    <property type="project" value="UniProtKB-KW"/>
</dbReference>
<comment type="similarity">
    <text evidence="1">Belongs to the peptidase C40 family.</text>
</comment>
<dbReference type="GO" id="GO:0006508">
    <property type="term" value="P:proteolysis"/>
    <property type="evidence" value="ECO:0007669"/>
    <property type="project" value="UniProtKB-KW"/>
</dbReference>
<sequence>MGVLALALGVLAAAVPPASGAVPTADGVWSTGAGGTVPGPLRQAQYAGARTDGPDPGPPEAGRKSVGALLGELSTLYQRTEAATEAYNGTAEKLKKERASARQARAGLTRARAALTTERTRAGELARQQYRRDGTGLPPAVQLLLTSKPERILDHGHLLSRAVGDQAEVVKRVSEGERRHKKAAERARSAVERQERLAQRKKKQRDQVRERLRRVEELLSSLDGNQLARLHDLEADRTKAAQRKLVASGALDPSGATGQASSQGRKALDWALNQIGKPYVWGAEGPKAFDCSGLTSQAWRHAGRAIPRTSQEQWRRLPRIPLDELRPGDLVIYFPGATHVALYIGSGRVVQAPRPGGKVQTTPLATDPPIGAVRPDGRDA</sequence>
<name>A0A6C1C7B4_9ACTN</name>
<dbReference type="InterPro" id="IPR051794">
    <property type="entry name" value="PG_Endopeptidase_C40"/>
</dbReference>
<protein>
    <submittedName>
        <fullName evidence="8">Glycoside hydrolase</fullName>
    </submittedName>
</protein>
<reference evidence="8 9" key="1">
    <citation type="submission" date="2018-10" db="EMBL/GenBank/DDBJ databases">
        <title>Isolation of pseudouridimycin from Streptomyces albus DSM 40763.</title>
        <authorList>
            <person name="Rosenqvist P."/>
            <person name="Metsae-Ketelae M."/>
            <person name="Virta P."/>
        </authorList>
    </citation>
    <scope>NUCLEOTIDE SEQUENCE [LARGE SCALE GENOMIC DNA]</scope>
    <source>
        <strain evidence="8 9">DSM 40763</strain>
    </source>
</reference>
<evidence type="ECO:0000256" key="4">
    <source>
        <dbReference type="ARBA" id="ARBA00022807"/>
    </source>
</evidence>
<gene>
    <name evidence="8" type="ORF">D8771_29115</name>
</gene>